<keyword evidence="2" id="KW-1185">Reference proteome</keyword>
<name>A0ACB9D0P6_CICIN</name>
<dbReference type="EMBL" id="CM042013">
    <property type="protein sequence ID" value="KAI3740154.1"/>
    <property type="molecule type" value="Genomic_DNA"/>
</dbReference>
<evidence type="ECO:0000313" key="1">
    <source>
        <dbReference type="EMBL" id="KAI3740154.1"/>
    </source>
</evidence>
<accession>A0ACB9D0P6</accession>
<proteinExistence type="predicted"/>
<reference evidence="2" key="1">
    <citation type="journal article" date="2022" name="Mol. Ecol. Resour.">
        <title>The genomes of chicory, endive, great burdock and yacon provide insights into Asteraceae palaeo-polyploidization history and plant inulin production.</title>
        <authorList>
            <person name="Fan W."/>
            <person name="Wang S."/>
            <person name="Wang H."/>
            <person name="Wang A."/>
            <person name="Jiang F."/>
            <person name="Liu H."/>
            <person name="Zhao H."/>
            <person name="Xu D."/>
            <person name="Zhang Y."/>
        </authorList>
    </citation>
    <scope>NUCLEOTIDE SEQUENCE [LARGE SCALE GENOMIC DNA]</scope>
    <source>
        <strain evidence="2">cv. Punajuju</strain>
    </source>
</reference>
<protein>
    <submittedName>
        <fullName evidence="1">Uncharacterized protein</fullName>
    </submittedName>
</protein>
<sequence>MAILGQLKPGDSWENIEKCESNPVNVFLRPNLSRIDLDYGDITKSSEQKPGTRNLGVPRTKPILGICSCDRGRHVIKRDEKV</sequence>
<gene>
    <name evidence="1" type="ORF">L2E82_30576</name>
</gene>
<organism evidence="1 2">
    <name type="scientific">Cichorium intybus</name>
    <name type="common">Chicory</name>
    <dbReference type="NCBI Taxonomy" id="13427"/>
    <lineage>
        <taxon>Eukaryota</taxon>
        <taxon>Viridiplantae</taxon>
        <taxon>Streptophyta</taxon>
        <taxon>Embryophyta</taxon>
        <taxon>Tracheophyta</taxon>
        <taxon>Spermatophyta</taxon>
        <taxon>Magnoliopsida</taxon>
        <taxon>eudicotyledons</taxon>
        <taxon>Gunneridae</taxon>
        <taxon>Pentapetalae</taxon>
        <taxon>asterids</taxon>
        <taxon>campanulids</taxon>
        <taxon>Asterales</taxon>
        <taxon>Asteraceae</taxon>
        <taxon>Cichorioideae</taxon>
        <taxon>Cichorieae</taxon>
        <taxon>Cichoriinae</taxon>
        <taxon>Cichorium</taxon>
    </lineage>
</organism>
<dbReference type="Proteomes" id="UP001055811">
    <property type="component" value="Linkage Group LG05"/>
</dbReference>
<comment type="caution">
    <text evidence="1">The sequence shown here is derived from an EMBL/GenBank/DDBJ whole genome shotgun (WGS) entry which is preliminary data.</text>
</comment>
<evidence type="ECO:0000313" key="2">
    <source>
        <dbReference type="Proteomes" id="UP001055811"/>
    </source>
</evidence>
<reference evidence="1 2" key="2">
    <citation type="journal article" date="2022" name="Mol. Ecol. Resour.">
        <title>The genomes of chicory, endive, great burdock and yacon provide insights into Asteraceae paleo-polyploidization history and plant inulin production.</title>
        <authorList>
            <person name="Fan W."/>
            <person name="Wang S."/>
            <person name="Wang H."/>
            <person name="Wang A."/>
            <person name="Jiang F."/>
            <person name="Liu H."/>
            <person name="Zhao H."/>
            <person name="Xu D."/>
            <person name="Zhang Y."/>
        </authorList>
    </citation>
    <scope>NUCLEOTIDE SEQUENCE [LARGE SCALE GENOMIC DNA]</scope>
    <source>
        <strain evidence="2">cv. Punajuju</strain>
        <tissue evidence="1">Leaves</tissue>
    </source>
</reference>